<organism evidence="2 3">
    <name type="scientific">Suillus luteus UH-Slu-Lm8-n1</name>
    <dbReference type="NCBI Taxonomy" id="930992"/>
    <lineage>
        <taxon>Eukaryota</taxon>
        <taxon>Fungi</taxon>
        <taxon>Dikarya</taxon>
        <taxon>Basidiomycota</taxon>
        <taxon>Agaricomycotina</taxon>
        <taxon>Agaricomycetes</taxon>
        <taxon>Agaricomycetidae</taxon>
        <taxon>Boletales</taxon>
        <taxon>Suillineae</taxon>
        <taxon>Suillaceae</taxon>
        <taxon>Suillus</taxon>
    </lineage>
</organism>
<dbReference type="InParanoid" id="A0A0D0A4P6"/>
<sequence length="198" mass="21780">MAAQISSVYDINTSFEEVEEEKGKEDRMETQVKKKVLAQMEASCEDKVMDSSPQFPPKPLATPTSASVPSAKSTAIIVDLYAVGHALLNKAQATTGETVPFLHQIKLEGPKEKLVRIQALFNDGAMVAAMCSSVFAKVKHRLDNIQLSSKWLCMANGTIINSKAKWSETIELNGVRTEGQFEVFNSTGEWVFYSANQC</sequence>
<evidence type="ECO:0000313" key="2">
    <source>
        <dbReference type="EMBL" id="KIK33219.1"/>
    </source>
</evidence>
<feature type="region of interest" description="Disordered" evidence="1">
    <location>
        <begin position="47"/>
        <end position="67"/>
    </location>
</feature>
<gene>
    <name evidence="2" type="ORF">CY34DRAFT_18506</name>
</gene>
<dbReference type="AlphaFoldDB" id="A0A0D0A4P6"/>
<dbReference type="HOGENOM" id="CLU_1378958_0_0_1"/>
<proteinExistence type="predicted"/>
<dbReference type="Proteomes" id="UP000054485">
    <property type="component" value="Unassembled WGS sequence"/>
</dbReference>
<name>A0A0D0A4P6_9AGAM</name>
<evidence type="ECO:0000256" key="1">
    <source>
        <dbReference type="SAM" id="MobiDB-lite"/>
    </source>
</evidence>
<dbReference type="OrthoDB" id="3262237at2759"/>
<dbReference type="EMBL" id="KN835993">
    <property type="protein sequence ID" value="KIK33219.1"/>
    <property type="molecule type" value="Genomic_DNA"/>
</dbReference>
<accession>A0A0D0A4P6</accession>
<reference evidence="2 3" key="1">
    <citation type="submission" date="2014-04" db="EMBL/GenBank/DDBJ databases">
        <authorList>
            <consortium name="DOE Joint Genome Institute"/>
            <person name="Kuo A."/>
            <person name="Ruytinx J."/>
            <person name="Rineau F."/>
            <person name="Colpaert J."/>
            <person name="Kohler A."/>
            <person name="Nagy L.G."/>
            <person name="Floudas D."/>
            <person name="Copeland A."/>
            <person name="Barry K.W."/>
            <person name="Cichocki N."/>
            <person name="Veneault-Fourrey C."/>
            <person name="LaButti K."/>
            <person name="Lindquist E.A."/>
            <person name="Lipzen A."/>
            <person name="Lundell T."/>
            <person name="Morin E."/>
            <person name="Murat C."/>
            <person name="Sun H."/>
            <person name="Tunlid A."/>
            <person name="Henrissat B."/>
            <person name="Grigoriev I.V."/>
            <person name="Hibbett D.S."/>
            <person name="Martin F."/>
            <person name="Nordberg H.P."/>
            <person name="Cantor M.N."/>
            <person name="Hua S.X."/>
        </authorList>
    </citation>
    <scope>NUCLEOTIDE SEQUENCE [LARGE SCALE GENOMIC DNA]</scope>
    <source>
        <strain evidence="2 3">UH-Slu-Lm8-n1</strain>
    </source>
</reference>
<protein>
    <submittedName>
        <fullName evidence="2">Uncharacterized protein</fullName>
    </submittedName>
</protein>
<evidence type="ECO:0000313" key="3">
    <source>
        <dbReference type="Proteomes" id="UP000054485"/>
    </source>
</evidence>
<keyword evidence="3" id="KW-1185">Reference proteome</keyword>
<reference evidence="3" key="2">
    <citation type="submission" date="2015-01" db="EMBL/GenBank/DDBJ databases">
        <title>Evolutionary Origins and Diversification of the Mycorrhizal Mutualists.</title>
        <authorList>
            <consortium name="DOE Joint Genome Institute"/>
            <consortium name="Mycorrhizal Genomics Consortium"/>
            <person name="Kohler A."/>
            <person name="Kuo A."/>
            <person name="Nagy L.G."/>
            <person name="Floudas D."/>
            <person name="Copeland A."/>
            <person name="Barry K.W."/>
            <person name="Cichocki N."/>
            <person name="Veneault-Fourrey C."/>
            <person name="LaButti K."/>
            <person name="Lindquist E.A."/>
            <person name="Lipzen A."/>
            <person name="Lundell T."/>
            <person name="Morin E."/>
            <person name="Murat C."/>
            <person name="Riley R."/>
            <person name="Ohm R."/>
            <person name="Sun H."/>
            <person name="Tunlid A."/>
            <person name="Henrissat B."/>
            <person name="Grigoriev I.V."/>
            <person name="Hibbett D.S."/>
            <person name="Martin F."/>
        </authorList>
    </citation>
    <scope>NUCLEOTIDE SEQUENCE [LARGE SCALE GENOMIC DNA]</scope>
    <source>
        <strain evidence="3">UH-Slu-Lm8-n1</strain>
    </source>
</reference>